<evidence type="ECO:0000313" key="8">
    <source>
        <dbReference type="Proteomes" id="UP000830167"/>
    </source>
</evidence>
<dbReference type="RefSeq" id="WP_347437082.1">
    <property type="nucleotide sequence ID" value="NZ_CP089291.1"/>
</dbReference>
<keyword evidence="8" id="KW-1185">Reference proteome</keyword>
<proteinExistence type="inferred from homology"/>
<dbReference type="InterPro" id="IPR006139">
    <property type="entry name" value="D-isomer_2_OHA_DH_cat_dom"/>
</dbReference>
<dbReference type="Proteomes" id="UP000830167">
    <property type="component" value="Chromosome"/>
</dbReference>
<evidence type="ECO:0000313" key="7">
    <source>
        <dbReference type="EMBL" id="UOF90388.1"/>
    </source>
</evidence>
<keyword evidence="3" id="KW-0520">NAD</keyword>
<protein>
    <submittedName>
        <fullName evidence="7">D-glycerate dehydrogenase</fullName>
    </submittedName>
</protein>
<feature type="domain" description="D-isomer specific 2-hydroxyacid dehydrogenase NAD-binding" evidence="6">
    <location>
        <begin position="110"/>
        <end position="286"/>
    </location>
</feature>
<dbReference type="InterPro" id="IPR029753">
    <property type="entry name" value="D-isomer_DH_CS"/>
</dbReference>
<dbReference type="Gene3D" id="3.40.50.720">
    <property type="entry name" value="NAD(P)-binding Rossmann-like Domain"/>
    <property type="match status" value="2"/>
</dbReference>
<dbReference type="InterPro" id="IPR006140">
    <property type="entry name" value="D-isomer_DH_NAD-bd"/>
</dbReference>
<dbReference type="Pfam" id="PF00389">
    <property type="entry name" value="2-Hacid_dh"/>
    <property type="match status" value="1"/>
</dbReference>
<keyword evidence="2 4" id="KW-0560">Oxidoreductase</keyword>
<dbReference type="SUPFAM" id="SSF52283">
    <property type="entry name" value="Formate/glycerate dehydrogenase catalytic domain-like"/>
    <property type="match status" value="1"/>
</dbReference>
<dbReference type="SUPFAM" id="SSF51735">
    <property type="entry name" value="NAD(P)-binding Rossmann-fold domains"/>
    <property type="match status" value="1"/>
</dbReference>
<evidence type="ECO:0000256" key="2">
    <source>
        <dbReference type="ARBA" id="ARBA00023002"/>
    </source>
</evidence>
<dbReference type="PANTHER" id="PTHR10996:SF178">
    <property type="entry name" value="2-HYDROXYACID DEHYDROGENASE YGL185C-RELATED"/>
    <property type="match status" value="1"/>
</dbReference>
<evidence type="ECO:0000259" key="5">
    <source>
        <dbReference type="Pfam" id="PF00389"/>
    </source>
</evidence>
<dbReference type="PANTHER" id="PTHR10996">
    <property type="entry name" value="2-HYDROXYACID DEHYDROGENASE-RELATED"/>
    <property type="match status" value="1"/>
</dbReference>
<evidence type="ECO:0000256" key="4">
    <source>
        <dbReference type="RuleBase" id="RU003719"/>
    </source>
</evidence>
<dbReference type="InterPro" id="IPR036291">
    <property type="entry name" value="NAD(P)-bd_dom_sf"/>
</dbReference>
<gene>
    <name evidence="7" type="ORF">LSG31_21450</name>
</gene>
<sequence>MKPFKVVCTGTQLPAALQMLEQECELKIWEHAYPIPRDLVLEWVADADGLFATGSVRVDDELLDKAPKLKVVSQASVGYDNVDIAACTSRGIPFSNTPGVLEETTADLTFGLLLSAVRRIHEGWEQVRSGNWKNNFDVPFGMDLFGKTLGIIGMGKIGVAVAKRAQAFGMQVIYSNRSRRGDEEQLQVTYASLDDLLRQADIVVVLVPLHEQTRGLMGTEQFRKMKPSAYFINVARGAVVDTDALYHALTKREIAYAALDVTDPEPLPADHPLLGLRNVIITPHVGSATYETRSRMARLAARNLMAGLHQKALPTCVNQAVNYPE</sequence>
<comment type="similarity">
    <text evidence="1 4">Belongs to the D-isomer specific 2-hydroxyacid dehydrogenase family.</text>
</comment>
<dbReference type="Pfam" id="PF02826">
    <property type="entry name" value="2-Hacid_dh_C"/>
    <property type="match status" value="1"/>
</dbReference>
<evidence type="ECO:0000259" key="6">
    <source>
        <dbReference type="Pfam" id="PF02826"/>
    </source>
</evidence>
<dbReference type="PROSITE" id="PS00671">
    <property type="entry name" value="D_2_HYDROXYACID_DH_3"/>
    <property type="match status" value="1"/>
</dbReference>
<evidence type="ECO:0000256" key="1">
    <source>
        <dbReference type="ARBA" id="ARBA00005854"/>
    </source>
</evidence>
<dbReference type="EMBL" id="CP089291">
    <property type="protein sequence ID" value="UOF90388.1"/>
    <property type="molecule type" value="Genomic_DNA"/>
</dbReference>
<evidence type="ECO:0000256" key="3">
    <source>
        <dbReference type="ARBA" id="ARBA00023027"/>
    </source>
</evidence>
<dbReference type="CDD" id="cd05301">
    <property type="entry name" value="GDH"/>
    <property type="match status" value="1"/>
</dbReference>
<feature type="domain" description="D-isomer specific 2-hydroxyacid dehydrogenase catalytic" evidence="5">
    <location>
        <begin position="14"/>
        <end position="318"/>
    </location>
</feature>
<dbReference type="InterPro" id="IPR050223">
    <property type="entry name" value="D-isomer_2-hydroxyacid_DH"/>
</dbReference>
<organism evidence="7 8">
    <name type="scientific">Fodinisporobacter ferrooxydans</name>
    <dbReference type="NCBI Taxonomy" id="2901836"/>
    <lineage>
        <taxon>Bacteria</taxon>
        <taxon>Bacillati</taxon>
        <taxon>Bacillota</taxon>
        <taxon>Bacilli</taxon>
        <taxon>Bacillales</taxon>
        <taxon>Alicyclobacillaceae</taxon>
        <taxon>Fodinisporobacter</taxon>
    </lineage>
</organism>
<accession>A0ABY4CIP7</accession>
<reference evidence="7" key="1">
    <citation type="submission" date="2021-12" db="EMBL/GenBank/DDBJ databases">
        <title>Alicyclobacillaceae gen. nov., sp. nov., isolated from chalcocite enrichment system.</title>
        <authorList>
            <person name="Jiang Z."/>
        </authorList>
    </citation>
    <scope>NUCLEOTIDE SEQUENCE</scope>
    <source>
        <strain evidence="7">MYW30-H2</strain>
    </source>
</reference>
<name>A0ABY4CIP7_9BACL</name>